<feature type="compositionally biased region" description="Basic and acidic residues" evidence="6">
    <location>
        <begin position="186"/>
        <end position="211"/>
    </location>
</feature>
<dbReference type="PANTHER" id="PTHR33284">
    <property type="entry name" value="RIBOSOMAL PROTEIN L25/GLN-TRNA SYNTHETASE, ANTI-CODON-BINDING DOMAIN-CONTAINING PROTEIN"/>
    <property type="match status" value="1"/>
</dbReference>
<dbReference type="GO" id="GO:0022625">
    <property type="term" value="C:cytosolic large ribosomal subunit"/>
    <property type="evidence" value="ECO:0007669"/>
    <property type="project" value="TreeGrafter"/>
</dbReference>
<evidence type="ECO:0000256" key="5">
    <source>
        <dbReference type="HAMAP-Rule" id="MF_01334"/>
    </source>
</evidence>
<comment type="subunit">
    <text evidence="5">Part of the 50S ribosomal subunit; part of the 5S rRNA/L5/L18/L25 subcomplex. Contacts the 5S rRNA. Binds to the 5S rRNA independently of L5 and L18.</text>
</comment>
<dbReference type="AlphaFoldDB" id="A0A1B7KUS9"/>
<accession>A0A1B7KUS9</accession>
<dbReference type="CDD" id="cd00495">
    <property type="entry name" value="Ribosomal_L25_TL5_CTC"/>
    <property type="match status" value="1"/>
</dbReference>
<dbReference type="InterPro" id="IPR020930">
    <property type="entry name" value="Ribosomal_uL5_bac-type"/>
</dbReference>
<evidence type="ECO:0000256" key="3">
    <source>
        <dbReference type="ARBA" id="ARBA00022980"/>
    </source>
</evidence>
<dbReference type="Gene3D" id="2.40.240.10">
    <property type="entry name" value="Ribosomal Protein L25, Chain P"/>
    <property type="match status" value="1"/>
</dbReference>
<dbReference type="EMBL" id="LXMA01000007">
    <property type="protein sequence ID" value="OAT73801.1"/>
    <property type="molecule type" value="Genomic_DNA"/>
</dbReference>
<keyword evidence="4 5" id="KW-0687">Ribonucleoprotein</keyword>
<comment type="similarity">
    <text evidence="5">Belongs to the bacterial ribosomal protein bL25 family. CTC subfamily.</text>
</comment>
<dbReference type="PANTHER" id="PTHR33284:SF1">
    <property type="entry name" value="RIBOSOMAL PROTEIN L25_GLN-TRNA SYNTHETASE, ANTI-CODON-BINDING DOMAIN-CONTAINING PROTEIN"/>
    <property type="match status" value="1"/>
</dbReference>
<dbReference type="Pfam" id="PF14693">
    <property type="entry name" value="Ribosomal_TL5_C"/>
    <property type="match status" value="1"/>
</dbReference>
<dbReference type="SUPFAM" id="SSF50715">
    <property type="entry name" value="Ribosomal protein L25-like"/>
    <property type="match status" value="1"/>
</dbReference>
<evidence type="ECO:0000256" key="1">
    <source>
        <dbReference type="ARBA" id="ARBA00022730"/>
    </source>
</evidence>
<proteinExistence type="inferred from homology"/>
<dbReference type="GO" id="GO:0008097">
    <property type="term" value="F:5S rRNA binding"/>
    <property type="evidence" value="ECO:0007669"/>
    <property type="project" value="InterPro"/>
</dbReference>
<keyword evidence="3 5" id="KW-0689">Ribosomal protein</keyword>
<protein>
    <recommendedName>
        <fullName evidence="5">Large ribosomal subunit protein bL25</fullName>
    </recommendedName>
    <alternativeName>
        <fullName evidence="5">General stress protein CTC</fullName>
    </alternativeName>
</protein>
<feature type="domain" description="Large ribosomal subunit protein bL25 beta" evidence="8">
    <location>
        <begin position="100"/>
        <end position="183"/>
    </location>
</feature>
<dbReference type="NCBIfam" id="NF004133">
    <property type="entry name" value="PRK05618.2-4"/>
    <property type="match status" value="1"/>
</dbReference>
<dbReference type="InterPro" id="IPR020057">
    <property type="entry name" value="Ribosomal_bL25_b-dom"/>
</dbReference>
<dbReference type="InterPro" id="IPR001021">
    <property type="entry name" value="Ribosomal_bL25_long"/>
</dbReference>
<keyword evidence="2 5" id="KW-0694">RNA-binding</keyword>
<evidence type="ECO:0000313" key="9">
    <source>
        <dbReference type="EMBL" id="OAT73801.1"/>
    </source>
</evidence>
<evidence type="ECO:0000259" key="7">
    <source>
        <dbReference type="Pfam" id="PF01386"/>
    </source>
</evidence>
<evidence type="ECO:0000256" key="4">
    <source>
        <dbReference type="ARBA" id="ARBA00023274"/>
    </source>
</evidence>
<dbReference type="InterPro" id="IPR020056">
    <property type="entry name" value="Rbsml_bL25/Gln-tRNA_synth_N"/>
</dbReference>
<evidence type="ECO:0000259" key="8">
    <source>
        <dbReference type="Pfam" id="PF14693"/>
    </source>
</evidence>
<dbReference type="OrthoDB" id="9790002at2"/>
<feature type="domain" description="Large ribosomal subunit protein bL25 L25" evidence="7">
    <location>
        <begin position="6"/>
        <end position="92"/>
    </location>
</feature>
<dbReference type="NCBIfam" id="TIGR00731">
    <property type="entry name" value="bL25_bact_ctc"/>
    <property type="match status" value="1"/>
</dbReference>
<name>A0A1B7KUS9_PARTM</name>
<gene>
    <name evidence="5" type="primary">rplY</name>
    <name evidence="5" type="synonym">ctc</name>
    <name evidence="9" type="ORF">A7K69_17765</name>
</gene>
<comment type="function">
    <text evidence="5">This is one of the proteins that binds to the 5S RNA in the ribosome where it forms part of the central protuberance.</text>
</comment>
<evidence type="ECO:0000313" key="10">
    <source>
        <dbReference type="Proteomes" id="UP000078290"/>
    </source>
</evidence>
<dbReference type="GO" id="GO:0003735">
    <property type="term" value="F:structural constituent of ribosome"/>
    <property type="evidence" value="ECO:0007669"/>
    <property type="project" value="InterPro"/>
</dbReference>
<dbReference type="InterPro" id="IPR029751">
    <property type="entry name" value="Ribosomal_L25_dom"/>
</dbReference>
<dbReference type="Proteomes" id="UP000078290">
    <property type="component" value="Unassembled WGS sequence"/>
</dbReference>
<dbReference type="InterPro" id="IPR037121">
    <property type="entry name" value="Ribosomal_bL25_C"/>
</dbReference>
<comment type="caution">
    <text evidence="9">The sequence shown here is derived from an EMBL/GenBank/DDBJ whole genome shotgun (WGS) entry which is preliminary data.</text>
</comment>
<evidence type="ECO:0000256" key="2">
    <source>
        <dbReference type="ARBA" id="ARBA00022884"/>
    </source>
</evidence>
<dbReference type="GO" id="GO:0006412">
    <property type="term" value="P:translation"/>
    <property type="evidence" value="ECO:0007669"/>
    <property type="project" value="UniProtKB-UniRule"/>
</dbReference>
<dbReference type="Gene3D" id="2.170.120.20">
    <property type="entry name" value="Ribosomal protein L25, beta domain"/>
    <property type="match status" value="1"/>
</dbReference>
<dbReference type="HAMAP" id="MF_01334">
    <property type="entry name" value="Ribosomal_bL25_CTC"/>
    <property type="match status" value="1"/>
</dbReference>
<keyword evidence="1 5" id="KW-0699">rRNA-binding</keyword>
<reference evidence="10" key="1">
    <citation type="submission" date="2016-05" db="EMBL/GenBank/DDBJ databases">
        <authorList>
            <person name="Wang W."/>
            <person name="Zhu L."/>
        </authorList>
    </citation>
    <scope>NUCLEOTIDE SEQUENCE [LARGE SCALE GENOMIC DNA]</scope>
    <source>
        <strain evidence="10">W-2</strain>
    </source>
</reference>
<organism evidence="9 10">
    <name type="scientific">Parageobacillus thermoglucosidasius</name>
    <name type="common">Geobacillus thermoglucosidasius</name>
    <dbReference type="NCBI Taxonomy" id="1426"/>
    <lineage>
        <taxon>Bacteria</taxon>
        <taxon>Bacillati</taxon>
        <taxon>Bacillota</taxon>
        <taxon>Bacilli</taxon>
        <taxon>Bacillales</taxon>
        <taxon>Anoxybacillaceae</taxon>
        <taxon>Parageobacillus</taxon>
    </lineage>
</organism>
<sequence length="211" mass="23459">MAAVVLEAKERTDRKHSTTRRIRLQGNIPGILYGKNIENKMIFVNGSDFQKTIREAGRHSLITLKLNGEEYSVLLRDVQRDSLRGNILHVDFQAVDMSTEVDIDVDIRFIGEAAGVKDGGVLQQNLHQLSIRVLPANIPPSIDIDISHLQIGDTITVGDIKTDGKYEINHEPSEVIATILPPQQEEEIHSGEQQEPGRPDAEEGRETTPDA</sequence>
<evidence type="ECO:0000256" key="6">
    <source>
        <dbReference type="SAM" id="MobiDB-lite"/>
    </source>
</evidence>
<feature type="region of interest" description="Disordered" evidence="6">
    <location>
        <begin position="180"/>
        <end position="211"/>
    </location>
</feature>
<dbReference type="RefSeq" id="WP_064550648.1">
    <property type="nucleotide sequence ID" value="NZ_LXMA01000007.1"/>
</dbReference>
<dbReference type="InterPro" id="IPR011035">
    <property type="entry name" value="Ribosomal_bL25/Gln-tRNA_synth"/>
</dbReference>
<dbReference type="Pfam" id="PF01386">
    <property type="entry name" value="Ribosomal_L25p"/>
    <property type="match status" value="1"/>
</dbReference>